<evidence type="ECO:0000256" key="5">
    <source>
        <dbReference type="PROSITE-ProRule" id="PRU00377"/>
    </source>
</evidence>
<name>A0AAD5R7G4_PARTN</name>
<dbReference type="Gene3D" id="2.10.25.140">
    <property type="match status" value="1"/>
</dbReference>
<evidence type="ECO:0000313" key="10">
    <source>
        <dbReference type="EMBL" id="KAJ1370951.1"/>
    </source>
</evidence>
<keyword evidence="3 6" id="KW-0677">Repeat</keyword>
<dbReference type="Proteomes" id="UP001196413">
    <property type="component" value="Unassembled WGS sequence"/>
</dbReference>
<sequence>MMLCAVVLLLLVVVFSVVTPGLKDYIAVIINVTSNGGNHYGIRERLLVDGSLPNRSITMRAGLLKIDFAIICEIDYFGLRCARYCKPSAANYRHVGCTSTGEAICIQGWTGENCSTVLDDRQKNRVSSQLARVRVTRNALEHPGMHTFVFGALMFSALFVGYVLCAPSPQVPGDFPAVHRRLLTQSMSS</sequence>
<dbReference type="SMART" id="SM00051">
    <property type="entry name" value="DSL"/>
    <property type="match status" value="1"/>
</dbReference>
<reference evidence="10" key="1">
    <citation type="submission" date="2021-06" db="EMBL/GenBank/DDBJ databases">
        <title>Parelaphostrongylus tenuis whole genome reference sequence.</title>
        <authorList>
            <person name="Garwood T.J."/>
            <person name="Larsen P.A."/>
            <person name="Fountain-Jones N.M."/>
            <person name="Garbe J.R."/>
            <person name="Macchietto M.G."/>
            <person name="Kania S.A."/>
            <person name="Gerhold R.W."/>
            <person name="Richards J.E."/>
            <person name="Wolf T.M."/>
        </authorList>
    </citation>
    <scope>NUCLEOTIDE SEQUENCE</scope>
    <source>
        <strain evidence="10">MNPRO001-30</strain>
        <tissue evidence="10">Meninges</tissue>
    </source>
</reference>
<dbReference type="GO" id="GO:0007154">
    <property type="term" value="P:cell communication"/>
    <property type="evidence" value="ECO:0007669"/>
    <property type="project" value="InterPro"/>
</dbReference>
<evidence type="ECO:0000313" key="11">
    <source>
        <dbReference type="Proteomes" id="UP001196413"/>
    </source>
</evidence>
<keyword evidence="4 5" id="KW-1015">Disulfide bond</keyword>
<comment type="subcellular location">
    <subcellularLocation>
        <location evidence="6">Membrane</location>
        <topology evidence="6">Single-pass type I membrane protein</topology>
    </subcellularLocation>
</comment>
<proteinExistence type="predicted"/>
<comment type="caution">
    <text evidence="10">The sequence shown here is derived from an EMBL/GenBank/DDBJ whole genome shotgun (WGS) entry which is preliminary data.</text>
</comment>
<evidence type="ECO:0000256" key="6">
    <source>
        <dbReference type="RuleBase" id="RU280815"/>
    </source>
</evidence>
<keyword evidence="6 7" id="KW-1133">Transmembrane helix</keyword>
<dbReference type="InterPro" id="IPR001774">
    <property type="entry name" value="DSL"/>
</dbReference>
<evidence type="ECO:0000256" key="3">
    <source>
        <dbReference type="ARBA" id="ARBA00022737"/>
    </source>
</evidence>
<organism evidence="10 11">
    <name type="scientific">Parelaphostrongylus tenuis</name>
    <name type="common">Meningeal worm</name>
    <dbReference type="NCBI Taxonomy" id="148309"/>
    <lineage>
        <taxon>Eukaryota</taxon>
        <taxon>Metazoa</taxon>
        <taxon>Ecdysozoa</taxon>
        <taxon>Nematoda</taxon>
        <taxon>Chromadorea</taxon>
        <taxon>Rhabditida</taxon>
        <taxon>Rhabditina</taxon>
        <taxon>Rhabditomorpha</taxon>
        <taxon>Strongyloidea</taxon>
        <taxon>Metastrongylidae</taxon>
        <taxon>Parelaphostrongylus</taxon>
    </lineage>
</organism>
<gene>
    <name evidence="10" type="ORF">KIN20_032789</name>
</gene>
<feature type="disulfide bond" evidence="5">
    <location>
        <begin position="85"/>
        <end position="97"/>
    </location>
</feature>
<feature type="chain" id="PRO_5042293014" description="Delta-like protein" evidence="8">
    <location>
        <begin position="17"/>
        <end position="189"/>
    </location>
</feature>
<dbReference type="Pfam" id="PF01414">
    <property type="entry name" value="DSL"/>
    <property type="match status" value="1"/>
</dbReference>
<dbReference type="EMBL" id="JAHQIW010006884">
    <property type="protein sequence ID" value="KAJ1370951.1"/>
    <property type="molecule type" value="Genomic_DNA"/>
</dbReference>
<keyword evidence="6 8" id="KW-0732">Signal</keyword>
<feature type="disulfide bond" evidence="5">
    <location>
        <begin position="72"/>
        <end position="81"/>
    </location>
</feature>
<evidence type="ECO:0000256" key="7">
    <source>
        <dbReference type="SAM" id="Phobius"/>
    </source>
</evidence>
<comment type="function">
    <text evidence="6">Putative Notch ligand involved in the mediation of Notch signaling.</text>
</comment>
<dbReference type="PROSITE" id="PS51051">
    <property type="entry name" value="DSL"/>
    <property type="match status" value="1"/>
</dbReference>
<evidence type="ECO:0000256" key="4">
    <source>
        <dbReference type="ARBA" id="ARBA00023157"/>
    </source>
</evidence>
<evidence type="ECO:0000256" key="1">
    <source>
        <dbReference type="ARBA" id="ARBA00022473"/>
    </source>
</evidence>
<dbReference type="AlphaFoldDB" id="A0AAD5R7G4"/>
<keyword evidence="2 6" id="KW-0245">EGF-like domain</keyword>
<feature type="disulfide bond" evidence="5">
    <location>
        <begin position="105"/>
        <end position="114"/>
    </location>
</feature>
<accession>A0AAD5R7G4</accession>
<protein>
    <recommendedName>
        <fullName evidence="6">Delta-like protein</fullName>
    </recommendedName>
</protein>
<evidence type="ECO:0000256" key="8">
    <source>
        <dbReference type="SAM" id="SignalP"/>
    </source>
</evidence>
<keyword evidence="1 6" id="KW-0217">Developmental protein</keyword>
<dbReference type="GO" id="GO:0016020">
    <property type="term" value="C:membrane"/>
    <property type="evidence" value="ECO:0007669"/>
    <property type="project" value="UniProtKB-SubCell"/>
</dbReference>
<keyword evidence="6 7" id="KW-0812">Transmembrane</keyword>
<evidence type="ECO:0000256" key="2">
    <source>
        <dbReference type="ARBA" id="ARBA00022536"/>
    </source>
</evidence>
<keyword evidence="11" id="KW-1185">Reference proteome</keyword>
<evidence type="ECO:0000259" key="9">
    <source>
        <dbReference type="PROSITE" id="PS51051"/>
    </source>
</evidence>
<feature type="signal peptide" evidence="8">
    <location>
        <begin position="1"/>
        <end position="16"/>
    </location>
</feature>
<feature type="transmembrane region" description="Helical" evidence="7">
    <location>
        <begin position="144"/>
        <end position="165"/>
    </location>
</feature>
<keyword evidence="6 7" id="KW-0472">Membrane</keyword>
<feature type="domain" description="DSL" evidence="9">
    <location>
        <begin position="70"/>
        <end position="114"/>
    </location>
</feature>